<comment type="subcellular location">
    <subcellularLocation>
        <location evidence="1">Endomembrane system</location>
        <topology evidence="1">Multi-pass membrane protein</topology>
    </subcellularLocation>
</comment>
<dbReference type="PANTHER" id="PTHR43847">
    <property type="entry name" value="BLL3993 PROTEIN"/>
    <property type="match status" value="1"/>
</dbReference>
<keyword evidence="2 5" id="KW-0812">Transmembrane</keyword>
<gene>
    <name evidence="6" type="ORF">S01H4_25331</name>
</gene>
<feature type="transmembrane region" description="Helical" evidence="5">
    <location>
        <begin position="72"/>
        <end position="104"/>
    </location>
</feature>
<sequence length="134" mass="15669">MLIITIGPLTAIFGVWEIPVNKLVTIITGMVVFLLGTFVYFKWEIFWHKTYKGQLVTGGIFQYIRHPHYTSLLIVGFGLAFFFYSLFTIAIAVIAIPIMIWSILDEEKLLIKQYGEDYKKFMKKVPWRIIPKIF</sequence>
<feature type="transmembrane region" description="Helical" evidence="5">
    <location>
        <begin position="23"/>
        <end position="41"/>
    </location>
</feature>
<accession>X1A2P2</accession>
<dbReference type="EMBL" id="BART01012037">
    <property type="protein sequence ID" value="GAG76350.1"/>
    <property type="molecule type" value="Genomic_DNA"/>
</dbReference>
<evidence type="ECO:0000256" key="3">
    <source>
        <dbReference type="ARBA" id="ARBA00022989"/>
    </source>
</evidence>
<name>X1A2P2_9ZZZZ</name>
<protein>
    <submittedName>
        <fullName evidence="6">Uncharacterized protein</fullName>
    </submittedName>
</protein>
<organism evidence="6">
    <name type="scientific">marine sediment metagenome</name>
    <dbReference type="NCBI Taxonomy" id="412755"/>
    <lineage>
        <taxon>unclassified sequences</taxon>
        <taxon>metagenomes</taxon>
        <taxon>ecological metagenomes</taxon>
    </lineage>
</organism>
<comment type="caution">
    <text evidence="6">The sequence shown here is derived from an EMBL/GenBank/DDBJ whole genome shotgun (WGS) entry which is preliminary data.</text>
</comment>
<keyword evidence="4 5" id="KW-0472">Membrane</keyword>
<dbReference type="InterPro" id="IPR052527">
    <property type="entry name" value="Metal_cation-efflux_comp"/>
</dbReference>
<dbReference type="GO" id="GO:0012505">
    <property type="term" value="C:endomembrane system"/>
    <property type="evidence" value="ECO:0007669"/>
    <property type="project" value="UniProtKB-SubCell"/>
</dbReference>
<evidence type="ECO:0000256" key="1">
    <source>
        <dbReference type="ARBA" id="ARBA00004127"/>
    </source>
</evidence>
<dbReference type="PANTHER" id="PTHR43847:SF1">
    <property type="entry name" value="BLL3993 PROTEIN"/>
    <property type="match status" value="1"/>
</dbReference>
<evidence type="ECO:0000313" key="6">
    <source>
        <dbReference type="EMBL" id="GAG76350.1"/>
    </source>
</evidence>
<dbReference type="InterPro" id="IPR007318">
    <property type="entry name" value="Phopholipid_MeTrfase"/>
</dbReference>
<evidence type="ECO:0000256" key="4">
    <source>
        <dbReference type="ARBA" id="ARBA00023136"/>
    </source>
</evidence>
<dbReference type="PROSITE" id="PS50244">
    <property type="entry name" value="S5A_REDUCTASE"/>
    <property type="match status" value="1"/>
</dbReference>
<dbReference type="Pfam" id="PF04191">
    <property type="entry name" value="PEMT"/>
    <property type="match status" value="1"/>
</dbReference>
<keyword evidence="3 5" id="KW-1133">Transmembrane helix</keyword>
<dbReference type="Gene3D" id="1.20.120.1630">
    <property type="match status" value="1"/>
</dbReference>
<evidence type="ECO:0000256" key="5">
    <source>
        <dbReference type="SAM" id="Phobius"/>
    </source>
</evidence>
<reference evidence="6" key="1">
    <citation type="journal article" date="2014" name="Front. Microbiol.">
        <title>High frequency of phylogenetically diverse reductive dehalogenase-homologous genes in deep subseafloor sedimentary metagenomes.</title>
        <authorList>
            <person name="Kawai M."/>
            <person name="Futagami T."/>
            <person name="Toyoda A."/>
            <person name="Takaki Y."/>
            <person name="Nishi S."/>
            <person name="Hori S."/>
            <person name="Arai W."/>
            <person name="Tsubouchi T."/>
            <person name="Morono Y."/>
            <person name="Uchiyama I."/>
            <person name="Ito T."/>
            <person name="Fujiyama A."/>
            <person name="Inagaki F."/>
            <person name="Takami H."/>
        </authorList>
    </citation>
    <scope>NUCLEOTIDE SEQUENCE</scope>
    <source>
        <strain evidence="6">Expedition CK06-06</strain>
    </source>
</reference>
<evidence type="ECO:0000256" key="2">
    <source>
        <dbReference type="ARBA" id="ARBA00022692"/>
    </source>
</evidence>
<dbReference type="AlphaFoldDB" id="X1A2P2"/>
<proteinExistence type="predicted"/>